<keyword evidence="3" id="KW-1185">Reference proteome</keyword>
<feature type="region of interest" description="Disordered" evidence="1">
    <location>
        <begin position="71"/>
        <end position="100"/>
    </location>
</feature>
<dbReference type="EMBL" id="CAJNDS010002505">
    <property type="protein sequence ID" value="CAE7502567.1"/>
    <property type="molecule type" value="Genomic_DNA"/>
</dbReference>
<dbReference type="Proteomes" id="UP000604046">
    <property type="component" value="Unassembled WGS sequence"/>
</dbReference>
<accession>A0A812STT6</accession>
<gene>
    <name evidence="2" type="ORF">SNAT2548_LOCUS28148</name>
</gene>
<protein>
    <submittedName>
        <fullName evidence="2">Uncharacterized protein</fullName>
    </submittedName>
</protein>
<evidence type="ECO:0000313" key="2">
    <source>
        <dbReference type="EMBL" id="CAE7502567.1"/>
    </source>
</evidence>
<sequence length="144" mass="14876">MGWAFCCNLLVCGSCLPESPPARARRALPLPLAGAQAFPRLVVLLNHARGTPWKALCLTFGSGTRIGMSQFALDGGSEDAKSRPSDEPAPEPSAAGIDERIERRPGEAVQAAANVVSDLEAAQDVRGILEAVSSDAGHAASKGA</sequence>
<reference evidence="2" key="1">
    <citation type="submission" date="2021-02" db="EMBL/GenBank/DDBJ databases">
        <authorList>
            <person name="Dougan E. K."/>
            <person name="Rhodes N."/>
            <person name="Thang M."/>
            <person name="Chan C."/>
        </authorList>
    </citation>
    <scope>NUCLEOTIDE SEQUENCE</scope>
</reference>
<evidence type="ECO:0000313" key="3">
    <source>
        <dbReference type="Proteomes" id="UP000604046"/>
    </source>
</evidence>
<evidence type="ECO:0000256" key="1">
    <source>
        <dbReference type="SAM" id="MobiDB-lite"/>
    </source>
</evidence>
<comment type="caution">
    <text evidence="2">The sequence shown here is derived from an EMBL/GenBank/DDBJ whole genome shotgun (WGS) entry which is preliminary data.</text>
</comment>
<dbReference type="AlphaFoldDB" id="A0A812STT6"/>
<name>A0A812STT6_9DINO</name>
<proteinExistence type="predicted"/>
<organism evidence="2 3">
    <name type="scientific">Symbiodinium natans</name>
    <dbReference type="NCBI Taxonomy" id="878477"/>
    <lineage>
        <taxon>Eukaryota</taxon>
        <taxon>Sar</taxon>
        <taxon>Alveolata</taxon>
        <taxon>Dinophyceae</taxon>
        <taxon>Suessiales</taxon>
        <taxon>Symbiodiniaceae</taxon>
        <taxon>Symbiodinium</taxon>
    </lineage>
</organism>